<protein>
    <submittedName>
        <fullName evidence="2">Uncharacterized protein</fullName>
    </submittedName>
</protein>
<reference evidence="2 3" key="1">
    <citation type="submission" date="2019-03" db="EMBL/GenBank/DDBJ databases">
        <title>Draft genome sequences of novel Actinobacteria.</title>
        <authorList>
            <person name="Sahin N."/>
            <person name="Ay H."/>
            <person name="Saygin H."/>
        </authorList>
    </citation>
    <scope>NUCLEOTIDE SEQUENCE [LARGE SCALE GENOMIC DNA]</scope>
    <source>
        <strain evidence="2 3">6K102</strain>
    </source>
</reference>
<accession>A0A4R5FXW2</accession>
<dbReference type="RefSeq" id="WP_132627618.1">
    <property type="nucleotide sequence ID" value="NZ_SMLD01000001.1"/>
</dbReference>
<name>A0A4R5FXW2_9ACTN</name>
<organism evidence="2 3">
    <name type="scientific">Nonomuraea mesophila</name>
    <dbReference type="NCBI Taxonomy" id="2530382"/>
    <lineage>
        <taxon>Bacteria</taxon>
        <taxon>Bacillati</taxon>
        <taxon>Actinomycetota</taxon>
        <taxon>Actinomycetes</taxon>
        <taxon>Streptosporangiales</taxon>
        <taxon>Streptosporangiaceae</taxon>
        <taxon>Nonomuraea</taxon>
    </lineage>
</organism>
<dbReference type="Proteomes" id="UP000295136">
    <property type="component" value="Unassembled WGS sequence"/>
</dbReference>
<gene>
    <name evidence="2" type="ORF">E1295_00485</name>
</gene>
<evidence type="ECO:0000313" key="2">
    <source>
        <dbReference type="EMBL" id="TDE60354.1"/>
    </source>
</evidence>
<comment type="caution">
    <text evidence="2">The sequence shown here is derived from an EMBL/GenBank/DDBJ whole genome shotgun (WGS) entry which is preliminary data.</text>
</comment>
<dbReference type="EMBL" id="SMLD01000001">
    <property type="protein sequence ID" value="TDE60354.1"/>
    <property type="molecule type" value="Genomic_DNA"/>
</dbReference>
<keyword evidence="3" id="KW-1185">Reference proteome</keyword>
<dbReference type="AlphaFoldDB" id="A0A4R5FXW2"/>
<evidence type="ECO:0000256" key="1">
    <source>
        <dbReference type="SAM" id="MobiDB-lite"/>
    </source>
</evidence>
<proteinExistence type="predicted"/>
<sequence>MLRPASGRGVAVPGLTKLHQDPPGWSQGVLIGFAALSERAYPAALDALSEAMAEACSRPEPS</sequence>
<evidence type="ECO:0000313" key="3">
    <source>
        <dbReference type="Proteomes" id="UP000295136"/>
    </source>
</evidence>
<feature type="region of interest" description="Disordered" evidence="1">
    <location>
        <begin position="1"/>
        <end position="24"/>
    </location>
</feature>